<comment type="subunit">
    <text evidence="4">Complex I is composed of 45 different subunits.</text>
</comment>
<dbReference type="GO" id="GO:0005743">
    <property type="term" value="C:mitochondrial inner membrane"/>
    <property type="evidence" value="ECO:0007669"/>
    <property type="project" value="UniProtKB-SubCell"/>
</dbReference>
<proteinExistence type="inferred from homology"/>
<keyword evidence="18" id="KW-1185">Reference proteome</keyword>
<evidence type="ECO:0000313" key="18">
    <source>
        <dbReference type="Proteomes" id="UP000659654"/>
    </source>
</evidence>
<evidence type="ECO:0000256" key="1">
    <source>
        <dbReference type="ARBA" id="ARBA00003195"/>
    </source>
</evidence>
<evidence type="ECO:0000256" key="10">
    <source>
        <dbReference type="ARBA" id="ARBA00022990"/>
    </source>
</evidence>
<dbReference type="GO" id="GO:0006120">
    <property type="term" value="P:mitochondrial electron transport, NADH to ubiquinone"/>
    <property type="evidence" value="ECO:0007669"/>
    <property type="project" value="TreeGrafter"/>
</dbReference>
<dbReference type="Proteomes" id="UP000582659">
    <property type="component" value="Unassembled WGS sequence"/>
</dbReference>
<dbReference type="AlphaFoldDB" id="A0A1I7SDX3"/>
<dbReference type="Proteomes" id="UP000659654">
    <property type="component" value="Unassembled WGS sequence"/>
</dbReference>
<evidence type="ECO:0000256" key="9">
    <source>
        <dbReference type="ARBA" id="ARBA00022982"/>
    </source>
</evidence>
<evidence type="ECO:0000256" key="14">
    <source>
        <dbReference type="ARBA" id="ARBA00033401"/>
    </source>
</evidence>
<evidence type="ECO:0000256" key="3">
    <source>
        <dbReference type="ARBA" id="ARBA00005482"/>
    </source>
</evidence>
<evidence type="ECO:0000256" key="13">
    <source>
        <dbReference type="ARBA" id="ARBA00030360"/>
    </source>
</evidence>
<protein>
    <recommendedName>
        <fullName evidence="5">NADH dehydrogenase [ubiquinone] 1 alpha subcomplex subunit 7</fullName>
    </recommendedName>
    <alternativeName>
        <fullName evidence="14">Complex I-B14.5a</fullName>
    </alternativeName>
    <alternativeName>
        <fullName evidence="13">NADH-ubiquinone oxidoreductase subunit B14.5a</fullName>
    </alternativeName>
</protein>
<keyword evidence="12" id="KW-0472">Membrane</keyword>
<evidence type="ECO:0000256" key="2">
    <source>
        <dbReference type="ARBA" id="ARBA00004443"/>
    </source>
</evidence>
<dbReference type="Proteomes" id="UP000095284">
    <property type="component" value="Unplaced"/>
</dbReference>
<name>A0A1I7SDX3_BURXY</name>
<keyword evidence="10" id="KW-0007">Acetylation</keyword>
<reference evidence="16" key="2">
    <citation type="submission" date="2020-08" db="EMBL/GenBank/DDBJ databases">
        <authorList>
            <person name="Kikuchi T."/>
        </authorList>
    </citation>
    <scope>NUCLEOTIDE SEQUENCE</scope>
    <source>
        <strain evidence="15">Ka4C1</strain>
    </source>
</reference>
<dbReference type="WBParaSite" id="BXY_1123100.1">
    <property type="protein sequence ID" value="BXY_1123100.1"/>
    <property type="gene ID" value="BXY_1123100"/>
</dbReference>
<dbReference type="InterPro" id="IPR009947">
    <property type="entry name" value="NDUA7"/>
</dbReference>
<accession>A0A1I7SDX3</accession>
<evidence type="ECO:0000256" key="11">
    <source>
        <dbReference type="ARBA" id="ARBA00023128"/>
    </source>
</evidence>
<comment type="function">
    <text evidence="1">Accessory subunit of the mitochondrial membrane respiratory chain NADH dehydrogenase (Complex I), that is believed not to be involved in catalysis. Complex I functions in the transfer of electrons from NADH to the respiratory chain. The immediate electron acceptor for the enzyme is believed to be ubiquinone.</text>
</comment>
<dbReference type="EMBL" id="CAJFCV020000002">
    <property type="protein sequence ID" value="CAG9100346.1"/>
    <property type="molecule type" value="Genomic_DNA"/>
</dbReference>
<evidence type="ECO:0000256" key="7">
    <source>
        <dbReference type="ARBA" id="ARBA00022660"/>
    </source>
</evidence>
<dbReference type="PANTHER" id="PTHR12485:SF1">
    <property type="entry name" value="NADH DEHYDROGENASE [UBIQUINONE] 1 ALPHA SUBCOMPLEX SUBUNIT 7"/>
    <property type="match status" value="1"/>
</dbReference>
<keyword evidence="11" id="KW-0496">Mitochondrion</keyword>
<evidence type="ECO:0000256" key="4">
    <source>
        <dbReference type="ARBA" id="ARBA00011533"/>
    </source>
</evidence>
<evidence type="ECO:0000256" key="8">
    <source>
        <dbReference type="ARBA" id="ARBA00022792"/>
    </source>
</evidence>
<evidence type="ECO:0000256" key="5">
    <source>
        <dbReference type="ARBA" id="ARBA00016383"/>
    </source>
</evidence>
<keyword evidence="9" id="KW-0249">Electron transport</keyword>
<sequence>MSKRVGKIASQAIKNRSQTPIMSWLRDKLLAVHRNEPAGIPGPDGKSQFEYPHRFPNTQAARAIEMPKLPGGVHHRLSDTYYYERDGRRRVQPPLEVYRADQNGQKFLEAAAQAETPARKGPEENFGLSFSMPTPGVGYEWQRNNGIERPFQKTNPELKQVEKYDKYYHT</sequence>
<reference evidence="19" key="1">
    <citation type="submission" date="2016-11" db="UniProtKB">
        <authorList>
            <consortium name="WormBaseParasite"/>
        </authorList>
    </citation>
    <scope>IDENTIFICATION</scope>
</reference>
<keyword evidence="8" id="KW-0999">Mitochondrion inner membrane</keyword>
<organism evidence="17 19">
    <name type="scientific">Bursaphelenchus xylophilus</name>
    <name type="common">Pinewood nematode worm</name>
    <name type="synonym">Aphelenchoides xylophilus</name>
    <dbReference type="NCBI Taxonomy" id="6326"/>
    <lineage>
        <taxon>Eukaryota</taxon>
        <taxon>Metazoa</taxon>
        <taxon>Ecdysozoa</taxon>
        <taxon>Nematoda</taxon>
        <taxon>Chromadorea</taxon>
        <taxon>Rhabditida</taxon>
        <taxon>Tylenchina</taxon>
        <taxon>Tylenchomorpha</taxon>
        <taxon>Aphelenchoidea</taxon>
        <taxon>Aphelenchoididae</taxon>
        <taxon>Bursaphelenchus</taxon>
    </lineage>
</organism>
<dbReference type="EMBL" id="CAJFDI010000002">
    <property type="protein sequence ID" value="CAD5216986.1"/>
    <property type="molecule type" value="Genomic_DNA"/>
</dbReference>
<gene>
    <name evidence="15" type="ORF">BXYJ_LOCUS4809</name>
</gene>
<dbReference type="PANTHER" id="PTHR12485">
    <property type="entry name" value="NADH-UBIQUINONE OXIDOREDUCTASE SUBUNIT B"/>
    <property type="match status" value="1"/>
</dbReference>
<comment type="subcellular location">
    <subcellularLocation>
        <location evidence="2">Mitochondrion inner membrane</location>
        <topology evidence="2">Peripheral membrane protein</topology>
        <orientation evidence="2">Matrix side</orientation>
    </subcellularLocation>
</comment>
<evidence type="ECO:0000313" key="15">
    <source>
        <dbReference type="EMBL" id="CAD5216986.1"/>
    </source>
</evidence>
<evidence type="ECO:0000313" key="16">
    <source>
        <dbReference type="EMBL" id="CAG9100346.1"/>
    </source>
</evidence>
<evidence type="ECO:0000313" key="19">
    <source>
        <dbReference type="WBParaSite" id="BXY_1123100.1"/>
    </source>
</evidence>
<evidence type="ECO:0000313" key="17">
    <source>
        <dbReference type="Proteomes" id="UP000095284"/>
    </source>
</evidence>
<keyword evidence="7" id="KW-0679">Respiratory chain</keyword>
<evidence type="ECO:0000256" key="6">
    <source>
        <dbReference type="ARBA" id="ARBA00022448"/>
    </source>
</evidence>
<dbReference type="OrthoDB" id="10063829at2759"/>
<dbReference type="eggNOG" id="KOG4630">
    <property type="taxonomic scope" value="Eukaryota"/>
</dbReference>
<comment type="similarity">
    <text evidence="3">Belongs to the complex I NDUFA7 subunit family.</text>
</comment>
<evidence type="ECO:0000256" key="12">
    <source>
        <dbReference type="ARBA" id="ARBA00023136"/>
    </source>
</evidence>
<keyword evidence="6" id="KW-0813">Transport</keyword>
<dbReference type="Pfam" id="PF07347">
    <property type="entry name" value="CI-B14_5a"/>
    <property type="match status" value="1"/>
</dbReference>